<evidence type="ECO:0000313" key="1">
    <source>
        <dbReference type="EMBL" id="QHN65062.1"/>
    </source>
</evidence>
<reference evidence="1 2" key="1">
    <citation type="submission" date="2018-04" db="EMBL/GenBank/DDBJ databases">
        <title>Characteristic and Complete Genome Sequencing of A Novel Member of Infective Endocarditis Causative Bacteria: Bergeyella cardium QL-PH.</title>
        <authorList>
            <person name="Pan H."/>
            <person name="Sun E."/>
            <person name="Zhang Y."/>
        </authorList>
    </citation>
    <scope>NUCLEOTIDE SEQUENCE [LARGE SCALE GENOMIC DNA]</scope>
    <source>
        <strain evidence="1 2">HPQL</strain>
    </source>
</reference>
<dbReference type="OrthoDB" id="1265637at2"/>
<keyword evidence="2" id="KW-1185">Reference proteome</keyword>
<organism evidence="1 2">
    <name type="scientific">Bergeyella cardium</name>
    <dbReference type="NCBI Taxonomy" id="1585976"/>
    <lineage>
        <taxon>Bacteria</taxon>
        <taxon>Pseudomonadati</taxon>
        <taxon>Bacteroidota</taxon>
        <taxon>Flavobacteriia</taxon>
        <taxon>Flavobacteriales</taxon>
        <taxon>Weeksellaceae</taxon>
        <taxon>Bergeyella</taxon>
    </lineage>
</organism>
<name>A0A6P1QSH2_9FLAO</name>
<protein>
    <submittedName>
        <fullName evidence="1">CcoQ/FixQ family Cbb3-type cytochrome c oxidase assembly chaperone</fullName>
    </submittedName>
</protein>
<dbReference type="KEGG" id="bcad:DBX24_03690"/>
<proteinExistence type="predicted"/>
<sequence>MIPQSFKDIVAGGEYSGLFQTLAMILFILVFMALVWYVISRPKKYYQEEQNIPLEDEKQEENTDIGLTKL</sequence>
<evidence type="ECO:0000313" key="2">
    <source>
        <dbReference type="Proteomes" id="UP000464318"/>
    </source>
</evidence>
<dbReference type="Proteomes" id="UP000464318">
    <property type="component" value="Chromosome"/>
</dbReference>
<dbReference type="EMBL" id="CP029149">
    <property type="protein sequence ID" value="QHN65062.1"/>
    <property type="molecule type" value="Genomic_DNA"/>
</dbReference>
<dbReference type="AlphaFoldDB" id="A0A6P1QSH2"/>
<gene>
    <name evidence="1" type="ORF">DBX24_03690</name>
</gene>
<accession>A0A6P1QSH2</accession>
<dbReference type="RefSeq" id="WP_120488319.1">
    <property type="nucleotide sequence ID" value="NZ_CP029149.1"/>
</dbReference>